<dbReference type="EMBL" id="JACJTB010000016">
    <property type="protein sequence ID" value="MBD2595512.1"/>
    <property type="molecule type" value="Genomic_DNA"/>
</dbReference>
<dbReference type="Pfam" id="PF05729">
    <property type="entry name" value="NACHT"/>
    <property type="match status" value="1"/>
</dbReference>
<sequence>MNLSIRQWLAERQIEISQIREFSLGQLAGVAYRIVQDMEVKSLAPLDVCTLAEVLELPLGSVWQDINLIARLTESMLRSLSEKKALKRNEGTWLAFQIAYLYALHQIIQQEISLQKPWLNRAMISRQGEILQEIIGKLSLQDVQLQGLLKTLTQGKLTDTQAEQALSIVADSLLVQQMNNATVAWLIANGAEDLEAKLLTQRLTHSLSGYLLKVVAENAPQLAQLQKFFQLGSTSNIYPPELGNVDTSKKSSVGEKIDLCRENYRVFLLKNLSQPLFIESFALKDIYITLKGLVVNTNTPSVDIKKWAQEQLTDSENIAVIAAEPGYGKTSFCQIWAAEVARELYPNWMPVIIRLRDIKYGQTLAETLNSGFALNAQTNLSNWLEQEHPRCLLLLDGLDELPAANLGTRAKTIFIQQLIAFQAQGKHKIILTSRKNALEEIEPDILSQLPQIIIQPLEQEQLKQWFQQWAMLQSLPIAQNLFTFLKQSGLFVSNSKFPELSALVRQPLLLYLLGVLHRDALIDDEIWQLAQSPSTTKVVWEIYHRLSRWLLGYPVIGGIKTMLLRSGSAHIHRTQEAIANLLSGCHPQDLLNQIQAIALQILHSDRYQVNLTATSPPHPLPAFYFKTSHSALSTQHSTLNTQYSAPNTQHSAPNTQHPALLTEFSHPKLGEYLCAEAIAYQLKILTQQQKDDYGTLIFALDSPQSVAQHLYKLLGYGVITTEIKQLVIETLLHQPQSDFSLDFLLQRLELFWRGYCQGRWLNEGIAHQAWNYFHTLGNPINVEQINASVGINVFLLLSAGYRFTKVAFSPCGNPENVAEFYPEVLTMLMGKAAILSHSVWLKRILPQSLTKLNLSGASLLQVMLVKANLEQTNLINANLSYANLTNANLSYANLTNANLSYANLTNANLSYANLTGANLTGANLSSINLENVNLVNACLFDAILTDADREIATMNGAVFSLEQFYTLKKLLSQTSVMSSSDKGDQTAAWLSDTNIGTINGLEGEPVASIDLYDDDVEDETVFSVNPSDYD</sequence>
<dbReference type="InterPro" id="IPR007111">
    <property type="entry name" value="NACHT_NTPase"/>
</dbReference>
<evidence type="ECO:0000259" key="2">
    <source>
        <dbReference type="Pfam" id="PF22735"/>
    </source>
</evidence>
<dbReference type="Gene3D" id="3.40.50.300">
    <property type="entry name" value="P-loop containing nucleotide triphosphate hydrolases"/>
    <property type="match status" value="1"/>
</dbReference>
<evidence type="ECO:0000259" key="1">
    <source>
        <dbReference type="Pfam" id="PF05729"/>
    </source>
</evidence>
<feature type="domain" description="NACHT N-terminal Helical" evidence="2">
    <location>
        <begin position="38"/>
        <end position="283"/>
    </location>
</feature>
<accession>A0ABR8FYX6</accession>
<keyword evidence="4" id="KW-1185">Reference proteome</keyword>
<dbReference type="SUPFAM" id="SSF141571">
    <property type="entry name" value="Pentapeptide repeat-like"/>
    <property type="match status" value="1"/>
</dbReference>
<name>A0ABR8FYX6_9NOSO</name>
<evidence type="ECO:0000313" key="4">
    <source>
        <dbReference type="Proteomes" id="UP000603457"/>
    </source>
</evidence>
<dbReference type="InterPro" id="IPR001646">
    <property type="entry name" value="5peptide_repeat"/>
</dbReference>
<dbReference type="Pfam" id="PF00805">
    <property type="entry name" value="Pentapeptide"/>
    <property type="match status" value="1"/>
</dbReference>
<dbReference type="PANTHER" id="PTHR14136">
    <property type="entry name" value="BTB_POZ DOMAIN-CONTAINING PROTEIN KCTD9"/>
    <property type="match status" value="1"/>
</dbReference>
<dbReference type="InterPro" id="IPR051082">
    <property type="entry name" value="Pentapeptide-BTB/POZ_domain"/>
</dbReference>
<gene>
    <name evidence="3" type="ORF">H6G74_14405</name>
</gene>
<dbReference type="RefSeq" id="WP_190968300.1">
    <property type="nucleotide sequence ID" value="NZ_JACJTB010000016.1"/>
</dbReference>
<dbReference type="PANTHER" id="PTHR14136:SF17">
    <property type="entry name" value="BTB_POZ DOMAIN-CONTAINING PROTEIN KCTD9"/>
    <property type="match status" value="1"/>
</dbReference>
<feature type="domain" description="NACHT" evidence="1">
    <location>
        <begin position="321"/>
        <end position="469"/>
    </location>
</feature>
<dbReference type="Proteomes" id="UP000603457">
    <property type="component" value="Unassembled WGS sequence"/>
</dbReference>
<dbReference type="SUPFAM" id="SSF52540">
    <property type="entry name" value="P-loop containing nucleoside triphosphate hydrolases"/>
    <property type="match status" value="1"/>
</dbReference>
<dbReference type="Gene3D" id="2.160.20.80">
    <property type="entry name" value="E3 ubiquitin-protein ligase SopA"/>
    <property type="match status" value="1"/>
</dbReference>
<proteinExistence type="predicted"/>
<reference evidence="3 4" key="1">
    <citation type="journal article" date="2020" name="ISME J.">
        <title>Comparative genomics reveals insights into cyanobacterial evolution and habitat adaptation.</title>
        <authorList>
            <person name="Chen M.Y."/>
            <person name="Teng W.K."/>
            <person name="Zhao L."/>
            <person name="Hu C.X."/>
            <person name="Zhou Y.K."/>
            <person name="Han B.P."/>
            <person name="Song L.R."/>
            <person name="Shu W.S."/>
        </authorList>
    </citation>
    <scope>NUCLEOTIDE SEQUENCE [LARGE SCALE GENOMIC DNA]</scope>
    <source>
        <strain evidence="3 4">FACHB-130</strain>
    </source>
</reference>
<protein>
    <submittedName>
        <fullName evidence="3">Pentapeptide repeat-containing protein</fullName>
    </submittedName>
</protein>
<dbReference type="InterPro" id="IPR027417">
    <property type="entry name" value="P-loop_NTPase"/>
</dbReference>
<dbReference type="InterPro" id="IPR054568">
    <property type="entry name" value="NNH3"/>
</dbReference>
<evidence type="ECO:0000313" key="3">
    <source>
        <dbReference type="EMBL" id="MBD2595512.1"/>
    </source>
</evidence>
<dbReference type="Pfam" id="PF22735">
    <property type="entry name" value="NNH3"/>
    <property type="match status" value="1"/>
</dbReference>
<comment type="caution">
    <text evidence="3">The sequence shown here is derived from an EMBL/GenBank/DDBJ whole genome shotgun (WGS) entry which is preliminary data.</text>
</comment>
<organism evidence="3 4">
    <name type="scientific">Nostoc spongiaeforme FACHB-130</name>
    <dbReference type="NCBI Taxonomy" id="1357510"/>
    <lineage>
        <taxon>Bacteria</taxon>
        <taxon>Bacillati</taxon>
        <taxon>Cyanobacteriota</taxon>
        <taxon>Cyanophyceae</taxon>
        <taxon>Nostocales</taxon>
        <taxon>Nostocaceae</taxon>
        <taxon>Nostoc</taxon>
    </lineage>
</organism>